<sequence length="491" mass="55145">MKQIFHFRYPLTFCFLLITLLAGPQGCATNPVTGKQDFVLMSEADEINLGRKYHQQVTKEMPVYPDRKLAAYIEQVGQRMARVGDRPQLRFQFTLLDSKEVNAFALPGGYIYITRGLLAYLNSEAELAAVLGHEIGHVTARHSVRQQSAATVTGLAGAILQATTGVQGSSDLFNVAGKAVLSGYGREHELEADRLGARYLARAGYDPQAMIEVIGVLKNQELFEKQRAREEGREPRSYHGVFASHPKNDKRLQEVVGEAAHLKVSGKPRVAREGFLDYMDGLAFGDSEDNGVVLKGRFLHKPLDFGLNFPEDWKIENLPDRLITLAPQQKAYMEIRVEPLKDTLTPFRYLQQKGFKTLRNGRELTIAGQRAYTATTELNTKFGQRITRLTVLYADKHAYLFIGLSHEKTDQPRFDPLFQKIARSFHRLSAKEKQLASGLHIKLITASPGIRFSTLARQSPIPKYAEAQLRLLNNLFPDGEPVAGQRLKIVR</sequence>
<accession>A0A4R1H978</accession>
<dbReference type="RefSeq" id="WP_132970937.1">
    <property type="nucleotide sequence ID" value="NZ_SMFX01000001.1"/>
</dbReference>
<dbReference type="Gene3D" id="3.30.2010.10">
    <property type="entry name" value="Metalloproteases ('zincins'), catalytic domain"/>
    <property type="match status" value="1"/>
</dbReference>
<keyword evidence="5" id="KW-0862">Zinc</keyword>
<dbReference type="PANTHER" id="PTHR22726">
    <property type="entry name" value="METALLOENDOPEPTIDASE OMA1"/>
    <property type="match status" value="1"/>
</dbReference>
<evidence type="ECO:0000256" key="4">
    <source>
        <dbReference type="ARBA" id="ARBA00022801"/>
    </source>
</evidence>
<dbReference type="GO" id="GO:0004222">
    <property type="term" value="F:metalloendopeptidase activity"/>
    <property type="evidence" value="ECO:0007669"/>
    <property type="project" value="InterPro"/>
</dbReference>
<keyword evidence="4" id="KW-0378">Hydrolase</keyword>
<dbReference type="PANTHER" id="PTHR22726:SF24">
    <property type="entry name" value="M48 FAMILY METALLOPEPTIDASE"/>
    <property type="match status" value="1"/>
</dbReference>
<evidence type="ECO:0000256" key="5">
    <source>
        <dbReference type="ARBA" id="ARBA00022833"/>
    </source>
</evidence>
<evidence type="ECO:0000256" key="3">
    <source>
        <dbReference type="ARBA" id="ARBA00022723"/>
    </source>
</evidence>
<comment type="caution">
    <text evidence="9">The sequence shown here is derived from an EMBL/GenBank/DDBJ whole genome shotgun (WGS) entry which is preliminary data.</text>
</comment>
<feature type="domain" description="Peptidase M48" evidence="8">
    <location>
        <begin position="70"/>
        <end position="256"/>
    </location>
</feature>
<dbReference type="OrthoDB" id="9810445at2"/>
<evidence type="ECO:0000313" key="10">
    <source>
        <dbReference type="Proteomes" id="UP000295707"/>
    </source>
</evidence>
<keyword evidence="6" id="KW-0482">Metalloprotease</keyword>
<proteinExistence type="predicted"/>
<dbReference type="Pfam" id="PF01435">
    <property type="entry name" value="Peptidase_M48"/>
    <property type="match status" value="1"/>
</dbReference>
<evidence type="ECO:0000256" key="6">
    <source>
        <dbReference type="ARBA" id="ARBA00023049"/>
    </source>
</evidence>
<dbReference type="InterPro" id="IPR051156">
    <property type="entry name" value="Mito/Outer_Membr_Metalloprot"/>
</dbReference>
<keyword evidence="2 9" id="KW-0645">Protease</keyword>
<protein>
    <submittedName>
        <fullName evidence="9">Putative Zn-dependent protease</fullName>
    </submittedName>
</protein>
<evidence type="ECO:0000259" key="8">
    <source>
        <dbReference type="Pfam" id="PF01435"/>
    </source>
</evidence>
<dbReference type="CDD" id="cd07333">
    <property type="entry name" value="M48C_bepA_like"/>
    <property type="match status" value="1"/>
</dbReference>
<keyword evidence="3" id="KW-0479">Metal-binding</keyword>
<evidence type="ECO:0000256" key="7">
    <source>
        <dbReference type="SAM" id="SignalP"/>
    </source>
</evidence>
<dbReference type="EMBL" id="SMFX01000001">
    <property type="protein sequence ID" value="TCK17023.1"/>
    <property type="molecule type" value="Genomic_DNA"/>
</dbReference>
<dbReference type="GO" id="GO:0051603">
    <property type="term" value="P:proteolysis involved in protein catabolic process"/>
    <property type="evidence" value="ECO:0007669"/>
    <property type="project" value="TreeGrafter"/>
</dbReference>
<gene>
    <name evidence="9" type="ORF">DFR30_0243</name>
</gene>
<dbReference type="AlphaFoldDB" id="A0A4R1H978"/>
<comment type="cofactor">
    <cofactor evidence="1">
        <name>Zn(2+)</name>
        <dbReference type="ChEBI" id="CHEBI:29105"/>
    </cofactor>
</comment>
<keyword evidence="7" id="KW-0732">Signal</keyword>
<evidence type="ECO:0000256" key="2">
    <source>
        <dbReference type="ARBA" id="ARBA00022670"/>
    </source>
</evidence>
<dbReference type="GO" id="GO:0046872">
    <property type="term" value="F:metal ion binding"/>
    <property type="evidence" value="ECO:0007669"/>
    <property type="project" value="UniProtKB-KW"/>
</dbReference>
<organism evidence="9 10">
    <name type="scientific">Thiogranum longum</name>
    <dbReference type="NCBI Taxonomy" id="1537524"/>
    <lineage>
        <taxon>Bacteria</taxon>
        <taxon>Pseudomonadati</taxon>
        <taxon>Pseudomonadota</taxon>
        <taxon>Gammaproteobacteria</taxon>
        <taxon>Chromatiales</taxon>
        <taxon>Ectothiorhodospiraceae</taxon>
        <taxon>Thiogranum</taxon>
    </lineage>
</organism>
<dbReference type="GO" id="GO:0016020">
    <property type="term" value="C:membrane"/>
    <property type="evidence" value="ECO:0007669"/>
    <property type="project" value="TreeGrafter"/>
</dbReference>
<dbReference type="Proteomes" id="UP000295707">
    <property type="component" value="Unassembled WGS sequence"/>
</dbReference>
<evidence type="ECO:0000256" key="1">
    <source>
        <dbReference type="ARBA" id="ARBA00001947"/>
    </source>
</evidence>
<evidence type="ECO:0000313" key="9">
    <source>
        <dbReference type="EMBL" id="TCK17023.1"/>
    </source>
</evidence>
<dbReference type="InterPro" id="IPR001915">
    <property type="entry name" value="Peptidase_M48"/>
</dbReference>
<feature type="signal peptide" evidence="7">
    <location>
        <begin position="1"/>
        <end position="24"/>
    </location>
</feature>
<keyword evidence="10" id="KW-1185">Reference proteome</keyword>
<feature type="chain" id="PRO_5020943478" evidence="7">
    <location>
        <begin position="25"/>
        <end position="491"/>
    </location>
</feature>
<name>A0A4R1H978_9GAMM</name>
<reference evidence="9 10" key="1">
    <citation type="submission" date="2019-03" db="EMBL/GenBank/DDBJ databases">
        <title>Genomic Encyclopedia of Type Strains, Phase IV (KMG-IV): sequencing the most valuable type-strain genomes for metagenomic binning, comparative biology and taxonomic classification.</title>
        <authorList>
            <person name="Goeker M."/>
        </authorList>
    </citation>
    <scope>NUCLEOTIDE SEQUENCE [LARGE SCALE GENOMIC DNA]</scope>
    <source>
        <strain evidence="9 10">DSM 19610</strain>
    </source>
</reference>